<protein>
    <submittedName>
        <fullName evidence="11">Lipoprotein-anchoring transpeptidase ErfK/SrfK</fullName>
    </submittedName>
</protein>
<evidence type="ECO:0000256" key="4">
    <source>
        <dbReference type="ARBA" id="ARBA00022679"/>
    </source>
</evidence>
<evidence type="ECO:0000313" key="12">
    <source>
        <dbReference type="Proteomes" id="UP000317122"/>
    </source>
</evidence>
<dbReference type="Gene3D" id="2.40.440.10">
    <property type="entry name" value="L,D-transpeptidase catalytic domain-like"/>
    <property type="match status" value="1"/>
</dbReference>
<keyword evidence="7 9" id="KW-0573">Peptidoglycan synthesis</keyword>
<dbReference type="GO" id="GO:0005576">
    <property type="term" value="C:extracellular region"/>
    <property type="evidence" value="ECO:0007669"/>
    <property type="project" value="TreeGrafter"/>
</dbReference>
<evidence type="ECO:0000256" key="6">
    <source>
        <dbReference type="ARBA" id="ARBA00022960"/>
    </source>
</evidence>
<dbReference type="CDD" id="cd16913">
    <property type="entry name" value="YkuD_like"/>
    <property type="match status" value="1"/>
</dbReference>
<evidence type="ECO:0000256" key="8">
    <source>
        <dbReference type="ARBA" id="ARBA00023316"/>
    </source>
</evidence>
<evidence type="ECO:0000256" key="9">
    <source>
        <dbReference type="PROSITE-ProRule" id="PRU01373"/>
    </source>
</evidence>
<dbReference type="PANTHER" id="PTHR30582">
    <property type="entry name" value="L,D-TRANSPEPTIDASE"/>
    <property type="match status" value="1"/>
</dbReference>
<comment type="similarity">
    <text evidence="2">Belongs to the YkuD family.</text>
</comment>
<keyword evidence="6 9" id="KW-0133">Cell shape</keyword>
<dbReference type="OrthoDB" id="8478453at2"/>
<keyword evidence="12" id="KW-1185">Reference proteome</keyword>
<feature type="active site" description="Nucleophile" evidence="9">
    <location>
        <position position="210"/>
    </location>
</feature>
<evidence type="ECO:0000259" key="10">
    <source>
        <dbReference type="PROSITE" id="PS52029"/>
    </source>
</evidence>
<dbReference type="SUPFAM" id="SSF141523">
    <property type="entry name" value="L,D-transpeptidase catalytic domain-like"/>
    <property type="match status" value="1"/>
</dbReference>
<keyword evidence="5" id="KW-0378">Hydrolase</keyword>
<dbReference type="RefSeq" id="WP_145723025.1">
    <property type="nucleotide sequence ID" value="NZ_BSPF01000080.1"/>
</dbReference>
<dbReference type="PROSITE" id="PS52029">
    <property type="entry name" value="LD_TPASE"/>
    <property type="match status" value="1"/>
</dbReference>
<organism evidence="11 12">
    <name type="scientific">Mesorhizobium tianshanense</name>
    <dbReference type="NCBI Taxonomy" id="39844"/>
    <lineage>
        <taxon>Bacteria</taxon>
        <taxon>Pseudomonadati</taxon>
        <taxon>Pseudomonadota</taxon>
        <taxon>Alphaproteobacteria</taxon>
        <taxon>Hyphomicrobiales</taxon>
        <taxon>Phyllobacteriaceae</taxon>
        <taxon>Mesorhizobium</taxon>
    </lineage>
</organism>
<dbReference type="Pfam" id="PF03734">
    <property type="entry name" value="YkuD"/>
    <property type="match status" value="1"/>
</dbReference>
<dbReference type="UniPathway" id="UPA00219"/>
<evidence type="ECO:0000256" key="5">
    <source>
        <dbReference type="ARBA" id="ARBA00022801"/>
    </source>
</evidence>
<evidence type="ECO:0000256" key="1">
    <source>
        <dbReference type="ARBA" id="ARBA00004752"/>
    </source>
</evidence>
<keyword evidence="11" id="KW-0449">Lipoprotein</keyword>
<dbReference type="PROSITE" id="PS51318">
    <property type="entry name" value="TAT"/>
    <property type="match status" value="1"/>
</dbReference>
<evidence type="ECO:0000313" key="11">
    <source>
        <dbReference type="EMBL" id="TWI19738.1"/>
    </source>
</evidence>
<dbReference type="GO" id="GO:0008360">
    <property type="term" value="P:regulation of cell shape"/>
    <property type="evidence" value="ECO:0007669"/>
    <property type="project" value="UniProtKB-UniRule"/>
</dbReference>
<dbReference type="InterPro" id="IPR005490">
    <property type="entry name" value="LD_TPept_cat_dom"/>
</dbReference>
<keyword evidence="4" id="KW-0808">Transferase</keyword>
<dbReference type="InterPro" id="IPR006311">
    <property type="entry name" value="TAT_signal"/>
</dbReference>
<dbReference type="GO" id="GO:0071972">
    <property type="term" value="F:peptidoglycan L,D-transpeptidase activity"/>
    <property type="evidence" value="ECO:0007669"/>
    <property type="project" value="TreeGrafter"/>
</dbReference>
<feature type="active site" description="Proton donor/acceptor" evidence="9">
    <location>
        <position position="194"/>
    </location>
</feature>
<sequence length="273" mass="29397">MFITEIESRRLSRRGFLNAAALGAASIAVSACTTTARRPLEPPFPANVEPPLLDYATMYAPVSDGGFDLPGIPFEKIDPQFLRQIVPDPTGEKPGTIVVDTAGHHLYLVRPGGQAIRYGVGLGRAGFEWSGDAVVQWKQKWPKWTPPDEMIARQPELAKYSADNGGQPGGLTNPLGARALYLFQGNQDTLYRLHGSPEWNSIGKSVSSGCVRLINQDIIDLYDRVPNKTPVIVTAGVGQPVPATNRKAIPIDDGVPEGSILLGAARTISDSIF</sequence>
<dbReference type="GO" id="GO:0071555">
    <property type="term" value="P:cell wall organization"/>
    <property type="evidence" value="ECO:0007669"/>
    <property type="project" value="UniProtKB-UniRule"/>
</dbReference>
<gene>
    <name evidence="11" type="ORF">IQ26_07062</name>
</gene>
<dbReference type="AlphaFoldDB" id="A0A562MIS3"/>
<evidence type="ECO:0000256" key="7">
    <source>
        <dbReference type="ARBA" id="ARBA00022984"/>
    </source>
</evidence>
<comment type="caution">
    <text evidence="11">The sequence shown here is derived from an EMBL/GenBank/DDBJ whole genome shotgun (WGS) entry which is preliminary data.</text>
</comment>
<keyword evidence="3" id="KW-0328">Glycosyltransferase</keyword>
<dbReference type="InterPro" id="IPR050979">
    <property type="entry name" value="LD-transpeptidase"/>
</dbReference>
<evidence type="ECO:0000256" key="2">
    <source>
        <dbReference type="ARBA" id="ARBA00005992"/>
    </source>
</evidence>
<feature type="domain" description="L,D-TPase catalytic" evidence="10">
    <location>
        <begin position="95"/>
        <end position="234"/>
    </location>
</feature>
<dbReference type="Proteomes" id="UP000317122">
    <property type="component" value="Unassembled WGS sequence"/>
</dbReference>
<dbReference type="PANTHER" id="PTHR30582:SF24">
    <property type="entry name" value="L,D-TRANSPEPTIDASE ERFK_SRFK-RELATED"/>
    <property type="match status" value="1"/>
</dbReference>
<proteinExistence type="inferred from homology"/>
<reference evidence="11 12" key="1">
    <citation type="journal article" date="2015" name="Stand. Genomic Sci.">
        <title>Genomic Encyclopedia of Bacterial and Archaeal Type Strains, Phase III: the genomes of soil and plant-associated and newly described type strains.</title>
        <authorList>
            <person name="Whitman W.B."/>
            <person name="Woyke T."/>
            <person name="Klenk H.P."/>
            <person name="Zhou Y."/>
            <person name="Lilburn T.G."/>
            <person name="Beck B.J."/>
            <person name="De Vos P."/>
            <person name="Vandamme P."/>
            <person name="Eisen J.A."/>
            <person name="Garrity G."/>
            <person name="Hugenholtz P."/>
            <person name="Kyrpides N.C."/>
        </authorList>
    </citation>
    <scope>NUCLEOTIDE SEQUENCE [LARGE SCALE GENOMIC DNA]</scope>
    <source>
        <strain evidence="11 12">CGMCC 1.2546</strain>
    </source>
</reference>
<accession>A0A562MIS3</accession>
<dbReference type="InterPro" id="IPR038063">
    <property type="entry name" value="Transpep_catalytic_dom"/>
</dbReference>
<name>A0A562MIS3_9HYPH</name>
<evidence type="ECO:0000256" key="3">
    <source>
        <dbReference type="ARBA" id="ARBA00022676"/>
    </source>
</evidence>
<keyword evidence="8 9" id="KW-0961">Cell wall biogenesis/degradation</keyword>
<dbReference type="FunFam" id="2.40.440.10:FF:000002">
    <property type="entry name" value="L,D-transpeptidase ErfK/SrfK"/>
    <property type="match status" value="1"/>
</dbReference>
<dbReference type="EMBL" id="VLKT01000080">
    <property type="protein sequence ID" value="TWI19738.1"/>
    <property type="molecule type" value="Genomic_DNA"/>
</dbReference>
<dbReference type="GO" id="GO:0016757">
    <property type="term" value="F:glycosyltransferase activity"/>
    <property type="evidence" value="ECO:0007669"/>
    <property type="project" value="UniProtKB-KW"/>
</dbReference>
<dbReference type="GO" id="GO:0018104">
    <property type="term" value="P:peptidoglycan-protein cross-linking"/>
    <property type="evidence" value="ECO:0007669"/>
    <property type="project" value="TreeGrafter"/>
</dbReference>
<comment type="pathway">
    <text evidence="1 9">Cell wall biogenesis; peptidoglycan biosynthesis.</text>
</comment>